<gene>
    <name evidence="1" type="ORF">JDFR1000234_48</name>
</gene>
<dbReference type="EMBL" id="KY229235">
    <property type="protein sequence ID" value="AQQ75523.1"/>
    <property type="molecule type" value="Genomic_DNA"/>
</dbReference>
<protein>
    <submittedName>
        <fullName evidence="1">Uncharacterized protein</fullName>
    </submittedName>
</protein>
<reference evidence="1" key="1">
    <citation type="journal article" date="2017" name="MBio">
        <title>Viruses in the Oceanic Basement.</title>
        <authorList>
            <person name="Nigro O.D."/>
            <person name="Jungbluth S.P."/>
            <person name="Steward G.F."/>
            <person name="Rappe M.S."/>
        </authorList>
    </citation>
    <scope>NUCLEOTIDE SEQUENCE</scope>
    <source>
        <strain evidence="1">JdFR1000234</strain>
    </source>
</reference>
<sequence>MQKLYIIFSPNEKVEVMSLESLEALYQRLGECKDGEERAKLKKAIAQLERKIATKDLFNQYIDSDALEFLDSLTYSEREYLIMRRIQEIRHKIKYRLKKKKK</sequence>
<name>A0A1S5Y387_9VIRU</name>
<organism evidence="1">
    <name type="scientific">uncultured archaeal virus</name>
    <dbReference type="NCBI Taxonomy" id="1960247"/>
    <lineage>
        <taxon>Viruses</taxon>
        <taxon>environmental samples</taxon>
    </lineage>
</organism>
<proteinExistence type="predicted"/>
<accession>A0A1S5Y387</accession>
<evidence type="ECO:0000313" key="1">
    <source>
        <dbReference type="EMBL" id="AQQ75523.1"/>
    </source>
</evidence>